<protein>
    <submittedName>
        <fullName evidence="2">Uncharacterized protein</fullName>
    </submittedName>
</protein>
<feature type="compositionally biased region" description="Low complexity" evidence="1">
    <location>
        <begin position="621"/>
        <end position="632"/>
    </location>
</feature>
<feature type="compositionally biased region" description="Polar residues" evidence="1">
    <location>
        <begin position="136"/>
        <end position="152"/>
    </location>
</feature>
<feature type="compositionally biased region" description="Polar residues" evidence="1">
    <location>
        <begin position="81"/>
        <end position="91"/>
    </location>
</feature>
<keyword evidence="3" id="KW-1185">Reference proteome</keyword>
<feature type="region of interest" description="Disordered" evidence="1">
    <location>
        <begin position="41"/>
        <end position="108"/>
    </location>
</feature>
<dbReference type="AlphaFoldDB" id="A0A135LFJ3"/>
<feature type="compositionally biased region" description="Polar residues" evidence="1">
    <location>
        <begin position="606"/>
        <end position="619"/>
    </location>
</feature>
<feature type="compositionally biased region" description="Pro residues" evidence="1">
    <location>
        <begin position="482"/>
        <end position="493"/>
    </location>
</feature>
<comment type="caution">
    <text evidence="2">The sequence shown here is derived from an EMBL/GenBank/DDBJ whole genome shotgun (WGS) entry which is preliminary data.</text>
</comment>
<accession>A0A135LFJ3</accession>
<dbReference type="EMBL" id="LHQR01000065">
    <property type="protein sequence ID" value="KXG47747.1"/>
    <property type="molecule type" value="Genomic_DNA"/>
</dbReference>
<feature type="region of interest" description="Disordered" evidence="1">
    <location>
        <begin position="471"/>
        <end position="505"/>
    </location>
</feature>
<sequence length="880" mass="97109">MSQYPPTRPWKAPSSIDREDESVLLYKDEREQWYRDHPHVVPQTAKRSGKKSLRPFADRGPSMAESLRGIAERGAARRNGATVNKNNTSTKPLPPIPQESSEPATTVGQEGVFQRSDSDLNKMNIRYVLNGSDMQGHQAKTSFSQQEASQPATEVGQDSIANGSVHSSVKMNPNLLLKETKLPGYSDETPPPIVPISDSHYDPQAVYHIQSSVHRGLALAALSCASPPEASYAEANSSPHHHGHSATSWYEDSPPDSPAAGAPSATPVREIQQECQFTAVDNPAIRVPDQDFTPAQFPTIKEMLALIDREKENCRPANEAPNPGSSSSAYCLAPPNSASTNIYHADQTTGSDYQAPGFVIRNAESPQFASPGTIQEVTPTMAMWTPSPSCLNGCCASDMPPQEPPVLAPSSPPFVPLQEISAWDSDKSDKVDNGRLVLVGHPILREFELGSDIFDENDSSVTVTFEAQVDWDDTTPDSPLLDSPPSPVPSPPSPERRPSDPCEYSYPYAPRVGISPSCNIPLDPRLTEPLFRPDYMSSPTSYPAWLRPTDMDNVDQSLVPPHLNVTKKSPTFVMDVPVHDVSQHQTAVHASEPTNEERSYAASFVGNESSVNTPSSYATLSRASRSPDVSSSEGSVDSRGTKRKRFTKNLFGKKGYLEDNEGPRDQKFKFIKGALQKGHSTIGSIKGIFWDENRAMINPSKPSIVTENTAPITLGTDVQSILYAEIENMITHAANEFLMKEYYDGHLTTSSLNKVKRRWEKKNMPGVPQFRFDQYTQYKLISANRDNLNFGKASNGIPPYIVLRSWKKICKSMSIRTFVAPDSVVKKHIHDILDLLEILKAHECHLELIMALDAHVRGEIKKHEVMQRYRDTQNSASSRS</sequence>
<feature type="region of interest" description="Disordered" evidence="1">
    <location>
        <begin position="136"/>
        <end position="156"/>
    </location>
</feature>
<evidence type="ECO:0000256" key="1">
    <source>
        <dbReference type="SAM" id="MobiDB-lite"/>
    </source>
</evidence>
<evidence type="ECO:0000313" key="3">
    <source>
        <dbReference type="Proteomes" id="UP000070168"/>
    </source>
</evidence>
<feature type="region of interest" description="Disordered" evidence="1">
    <location>
        <begin position="229"/>
        <end position="267"/>
    </location>
</feature>
<organism evidence="2 3">
    <name type="scientific">Penicillium patulum</name>
    <name type="common">Penicillium griseofulvum</name>
    <dbReference type="NCBI Taxonomy" id="5078"/>
    <lineage>
        <taxon>Eukaryota</taxon>
        <taxon>Fungi</taxon>
        <taxon>Dikarya</taxon>
        <taxon>Ascomycota</taxon>
        <taxon>Pezizomycotina</taxon>
        <taxon>Eurotiomycetes</taxon>
        <taxon>Eurotiomycetidae</taxon>
        <taxon>Eurotiales</taxon>
        <taxon>Aspergillaceae</taxon>
        <taxon>Penicillium</taxon>
    </lineage>
</organism>
<name>A0A135LFJ3_PENPA</name>
<proteinExistence type="predicted"/>
<feature type="compositionally biased region" description="Polar residues" evidence="1">
    <location>
        <begin position="98"/>
        <end position="108"/>
    </location>
</feature>
<dbReference type="OrthoDB" id="5229017at2759"/>
<gene>
    <name evidence="2" type="ORF">PGRI_016170</name>
</gene>
<feature type="region of interest" description="Disordered" evidence="1">
    <location>
        <begin position="605"/>
        <end position="644"/>
    </location>
</feature>
<dbReference type="RefSeq" id="XP_040646283.1">
    <property type="nucleotide sequence ID" value="XM_040789330.1"/>
</dbReference>
<reference evidence="2 3" key="1">
    <citation type="journal article" date="2016" name="BMC Genomics">
        <title>Genome sequencing and secondary metabolism of the postharvest pathogen Penicillium griseofulvum.</title>
        <authorList>
            <person name="Banani H."/>
            <person name="Marcet-Houben M."/>
            <person name="Ballester A.R."/>
            <person name="Abbruscato P."/>
            <person name="Gonzalez-Candelas L."/>
            <person name="Gabaldon T."/>
            <person name="Spadaro D."/>
        </authorList>
    </citation>
    <scope>NUCLEOTIDE SEQUENCE [LARGE SCALE GENOMIC DNA]</scope>
    <source>
        <strain evidence="2 3">PG3</strain>
    </source>
</reference>
<dbReference type="OMA" id="FLMKEYY"/>
<dbReference type="GeneID" id="63704630"/>
<evidence type="ECO:0000313" key="2">
    <source>
        <dbReference type="EMBL" id="KXG47747.1"/>
    </source>
</evidence>
<dbReference type="Proteomes" id="UP000070168">
    <property type="component" value="Unassembled WGS sequence"/>
</dbReference>